<dbReference type="GO" id="GO:0042803">
    <property type="term" value="F:protein homodimerization activity"/>
    <property type="evidence" value="ECO:0007669"/>
    <property type="project" value="InterPro"/>
</dbReference>
<reference evidence="14 15" key="1">
    <citation type="submission" date="2017-12" db="EMBL/GenBank/DDBJ databases">
        <title>Taxonomic description and draft genome of Pradoshia cofamensis Gen. nov., sp. nov., a thermotolerant bacillale isolated from anterior gut of earthworm Eisenia fetida.</title>
        <authorList>
            <person name="Saha T."/>
            <person name="Chakraborty R."/>
        </authorList>
    </citation>
    <scope>NUCLEOTIDE SEQUENCE [LARGE SCALE GENOMIC DNA]</scope>
    <source>
        <strain evidence="14 15">EAG3</strain>
    </source>
</reference>
<dbReference type="SUPFAM" id="SSF58014">
    <property type="entry name" value="Coiled-coil domain of nucleotide exchange factor GrpE"/>
    <property type="match status" value="1"/>
</dbReference>
<dbReference type="AlphaFoldDB" id="A0A2S7N353"/>
<dbReference type="InterPro" id="IPR000740">
    <property type="entry name" value="GrpE"/>
</dbReference>
<evidence type="ECO:0000256" key="1">
    <source>
        <dbReference type="ARBA" id="ARBA00004496"/>
    </source>
</evidence>
<keyword evidence="5 10" id="KW-0346">Stress response</keyword>
<dbReference type="Pfam" id="PF01025">
    <property type="entry name" value="GrpE"/>
    <property type="match status" value="1"/>
</dbReference>
<protein>
    <recommendedName>
        <fullName evidence="8 10">Protein GrpE</fullName>
    </recommendedName>
    <alternativeName>
        <fullName evidence="9 10">HSP-70 cofactor</fullName>
    </alternativeName>
</protein>
<comment type="subunit">
    <text evidence="3 10">Homodimer.</text>
</comment>
<dbReference type="GO" id="GO:0051082">
    <property type="term" value="F:unfolded protein binding"/>
    <property type="evidence" value="ECO:0007669"/>
    <property type="project" value="TreeGrafter"/>
</dbReference>
<dbReference type="PANTHER" id="PTHR21237:SF23">
    <property type="entry name" value="GRPE PROTEIN HOMOLOG, MITOCHONDRIAL"/>
    <property type="match status" value="1"/>
</dbReference>
<dbReference type="InterPro" id="IPR013805">
    <property type="entry name" value="GrpE_CC"/>
</dbReference>
<evidence type="ECO:0000256" key="11">
    <source>
        <dbReference type="RuleBase" id="RU000639"/>
    </source>
</evidence>
<dbReference type="GO" id="GO:0005737">
    <property type="term" value="C:cytoplasm"/>
    <property type="evidence" value="ECO:0007669"/>
    <property type="project" value="UniProtKB-SubCell"/>
</dbReference>
<evidence type="ECO:0000256" key="3">
    <source>
        <dbReference type="ARBA" id="ARBA00011738"/>
    </source>
</evidence>
<dbReference type="HAMAP" id="MF_01151">
    <property type="entry name" value="GrpE"/>
    <property type="match status" value="1"/>
</dbReference>
<sequence length="199" mass="22476">MAENKQEQTVDETIEEIFDETDVNETQDTDSTSESGAADAASDEVAEEQESTREAELEQKLKEAEAKYLRLYADFDNYRRRVKLDAEAAQKYRAQSLVTNLLPALDNFERALKISSENDETKALLQGMNMVLSGIQAALKEEGVEEIKAVGEEFDPHQHQAVMQDNNPDYGSNIVVDELQKGYKLKDRVIRPSMVKVNQ</sequence>
<evidence type="ECO:0000256" key="7">
    <source>
        <dbReference type="ARBA" id="ARBA00053401"/>
    </source>
</evidence>
<dbReference type="EMBL" id="PKOZ01000001">
    <property type="protein sequence ID" value="PQD96454.1"/>
    <property type="molecule type" value="Genomic_DNA"/>
</dbReference>
<dbReference type="OrthoDB" id="9812586at2"/>
<keyword evidence="15" id="KW-1185">Reference proteome</keyword>
<dbReference type="GO" id="GO:0051087">
    <property type="term" value="F:protein-folding chaperone binding"/>
    <property type="evidence" value="ECO:0007669"/>
    <property type="project" value="InterPro"/>
</dbReference>
<dbReference type="Gene3D" id="3.90.20.20">
    <property type="match status" value="1"/>
</dbReference>
<evidence type="ECO:0000256" key="2">
    <source>
        <dbReference type="ARBA" id="ARBA00009054"/>
    </source>
</evidence>
<dbReference type="PROSITE" id="PS01071">
    <property type="entry name" value="GRPE"/>
    <property type="match status" value="1"/>
</dbReference>
<dbReference type="InterPro" id="IPR009012">
    <property type="entry name" value="GrpE_head"/>
</dbReference>
<evidence type="ECO:0000256" key="10">
    <source>
        <dbReference type="HAMAP-Rule" id="MF_01151"/>
    </source>
</evidence>
<evidence type="ECO:0000256" key="9">
    <source>
        <dbReference type="ARBA" id="ARBA00076414"/>
    </source>
</evidence>
<evidence type="ECO:0000256" key="8">
    <source>
        <dbReference type="ARBA" id="ARBA00072274"/>
    </source>
</evidence>
<dbReference type="Proteomes" id="UP000239663">
    <property type="component" value="Unassembled WGS sequence"/>
</dbReference>
<comment type="function">
    <text evidence="7 10 11">Participates actively in the response to hyperosmotic and heat shock by preventing the aggregation of stress-denatured proteins, in association with DnaK and GrpE. It is the nucleotide exchange factor for DnaK and may function as a thermosensor. Unfolded proteins bind initially to DnaJ; upon interaction with the DnaJ-bound protein, DnaK hydrolyzes its bound ATP, resulting in the formation of a stable complex. GrpE releases ADP from DnaK; ATP binding to DnaK triggers the release of the substrate protein, thus completing the reaction cycle. Several rounds of ATP-dependent interactions between DnaJ, DnaK and GrpE are required for fully efficient folding.</text>
</comment>
<evidence type="ECO:0000313" key="15">
    <source>
        <dbReference type="Proteomes" id="UP000239663"/>
    </source>
</evidence>
<organism evidence="14 15">
    <name type="scientific">Pradoshia eiseniae</name>
    <dbReference type="NCBI Taxonomy" id="2064768"/>
    <lineage>
        <taxon>Bacteria</taxon>
        <taxon>Bacillati</taxon>
        <taxon>Bacillota</taxon>
        <taxon>Bacilli</taxon>
        <taxon>Bacillales</taxon>
        <taxon>Bacillaceae</taxon>
        <taxon>Pradoshia</taxon>
    </lineage>
</organism>
<comment type="caution">
    <text evidence="14">The sequence shown here is derived from an EMBL/GenBank/DDBJ whole genome shotgun (WGS) entry which is preliminary data.</text>
</comment>
<evidence type="ECO:0000313" key="14">
    <source>
        <dbReference type="EMBL" id="PQD96454.1"/>
    </source>
</evidence>
<evidence type="ECO:0000256" key="12">
    <source>
        <dbReference type="RuleBase" id="RU004478"/>
    </source>
</evidence>
<comment type="similarity">
    <text evidence="2 10 12">Belongs to the GrpE family.</text>
</comment>
<dbReference type="PANTHER" id="PTHR21237">
    <property type="entry name" value="GRPE PROTEIN"/>
    <property type="match status" value="1"/>
</dbReference>
<evidence type="ECO:0000256" key="13">
    <source>
        <dbReference type="SAM" id="MobiDB-lite"/>
    </source>
</evidence>
<name>A0A2S7N353_9BACI</name>
<dbReference type="SUPFAM" id="SSF51064">
    <property type="entry name" value="Head domain of nucleotide exchange factor GrpE"/>
    <property type="match status" value="1"/>
</dbReference>
<evidence type="ECO:0000256" key="6">
    <source>
        <dbReference type="ARBA" id="ARBA00023186"/>
    </source>
</evidence>
<keyword evidence="4 10" id="KW-0963">Cytoplasm</keyword>
<dbReference type="GO" id="GO:0006457">
    <property type="term" value="P:protein folding"/>
    <property type="evidence" value="ECO:0007669"/>
    <property type="project" value="InterPro"/>
</dbReference>
<evidence type="ECO:0000256" key="4">
    <source>
        <dbReference type="ARBA" id="ARBA00022490"/>
    </source>
</evidence>
<dbReference type="NCBIfam" id="NF010738">
    <property type="entry name" value="PRK14140.1"/>
    <property type="match status" value="1"/>
</dbReference>
<dbReference type="RefSeq" id="WP_104847553.1">
    <property type="nucleotide sequence ID" value="NZ_PKOZ01000001.1"/>
</dbReference>
<comment type="subcellular location">
    <subcellularLocation>
        <location evidence="1 10">Cytoplasm</location>
    </subcellularLocation>
</comment>
<dbReference type="Gene3D" id="2.30.22.10">
    <property type="entry name" value="Head domain of nucleotide exchange factor GrpE"/>
    <property type="match status" value="1"/>
</dbReference>
<feature type="region of interest" description="Disordered" evidence="13">
    <location>
        <begin position="1"/>
        <end position="58"/>
    </location>
</feature>
<evidence type="ECO:0000256" key="5">
    <source>
        <dbReference type="ARBA" id="ARBA00023016"/>
    </source>
</evidence>
<feature type="compositionally biased region" description="Low complexity" evidence="13">
    <location>
        <begin position="29"/>
        <end position="40"/>
    </location>
</feature>
<accession>A0A2S7N353</accession>
<gene>
    <name evidence="10" type="primary">grpE</name>
    <name evidence="14" type="ORF">CYL18_00705</name>
</gene>
<dbReference type="CDD" id="cd00446">
    <property type="entry name" value="GrpE"/>
    <property type="match status" value="1"/>
</dbReference>
<dbReference type="FunFam" id="2.30.22.10:FF:000001">
    <property type="entry name" value="Protein GrpE"/>
    <property type="match status" value="1"/>
</dbReference>
<dbReference type="PRINTS" id="PR00773">
    <property type="entry name" value="GRPEPROTEIN"/>
</dbReference>
<dbReference type="GO" id="GO:0000774">
    <property type="term" value="F:adenyl-nucleotide exchange factor activity"/>
    <property type="evidence" value="ECO:0007669"/>
    <property type="project" value="InterPro"/>
</dbReference>
<feature type="compositionally biased region" description="Acidic residues" evidence="13">
    <location>
        <begin position="9"/>
        <end position="28"/>
    </location>
</feature>
<proteinExistence type="inferred from homology"/>
<keyword evidence="6 10" id="KW-0143">Chaperone</keyword>